<name>A0ABW3ZQE9_9BACI</name>
<evidence type="ECO:0000313" key="2">
    <source>
        <dbReference type="Proteomes" id="UP001597178"/>
    </source>
</evidence>
<accession>A0ABW3ZQE9</accession>
<sequence>MNLYVAHEAAEWYKAEFDLNGQSYVRFYVRYGFGGKVPGFSLAVSRDVPDDIYASTKVKGVTFFIERSDAWYFDDEDLTIQLGNDKQEPEFIYS</sequence>
<protein>
    <submittedName>
        <fullName evidence="1">HesB/YadR/YfhF family protein</fullName>
    </submittedName>
</protein>
<reference evidence="2" key="1">
    <citation type="journal article" date="2019" name="Int. J. Syst. Evol. Microbiol.">
        <title>The Global Catalogue of Microorganisms (GCM) 10K type strain sequencing project: providing services to taxonomists for standard genome sequencing and annotation.</title>
        <authorList>
            <consortium name="The Broad Institute Genomics Platform"/>
            <consortium name="The Broad Institute Genome Sequencing Center for Infectious Disease"/>
            <person name="Wu L."/>
            <person name="Ma J."/>
        </authorList>
    </citation>
    <scope>NUCLEOTIDE SEQUENCE [LARGE SCALE GENOMIC DNA]</scope>
    <source>
        <strain evidence="2">CCUG 54822</strain>
    </source>
</reference>
<dbReference type="RefSeq" id="WP_382397181.1">
    <property type="nucleotide sequence ID" value="NZ_JBHTNH010000002.1"/>
</dbReference>
<comment type="caution">
    <text evidence="1">The sequence shown here is derived from an EMBL/GenBank/DDBJ whole genome shotgun (WGS) entry which is preliminary data.</text>
</comment>
<dbReference type="EMBL" id="JBHTNH010000002">
    <property type="protein sequence ID" value="MFD1360474.1"/>
    <property type="molecule type" value="Genomic_DNA"/>
</dbReference>
<gene>
    <name evidence="1" type="ORF">ACFQ4A_02125</name>
</gene>
<organism evidence="1 2">
    <name type="scientific">Lentibacillus salinarum</name>
    <dbReference type="NCBI Taxonomy" id="446820"/>
    <lineage>
        <taxon>Bacteria</taxon>
        <taxon>Bacillati</taxon>
        <taxon>Bacillota</taxon>
        <taxon>Bacilli</taxon>
        <taxon>Bacillales</taxon>
        <taxon>Bacillaceae</taxon>
        <taxon>Lentibacillus</taxon>
    </lineage>
</organism>
<keyword evidence="2" id="KW-1185">Reference proteome</keyword>
<dbReference type="Proteomes" id="UP001597178">
    <property type="component" value="Unassembled WGS sequence"/>
</dbReference>
<proteinExistence type="predicted"/>
<evidence type="ECO:0000313" key="1">
    <source>
        <dbReference type="EMBL" id="MFD1360474.1"/>
    </source>
</evidence>